<accession>A0ABU5DU32</accession>
<keyword evidence="7" id="KW-1185">Reference proteome</keyword>
<dbReference type="PROSITE" id="PS51257">
    <property type="entry name" value="PROKAR_LIPOPROTEIN"/>
    <property type="match status" value="1"/>
</dbReference>
<gene>
    <name evidence="6" type="ORF">SNE35_31595</name>
</gene>
<keyword evidence="3" id="KW-1133">Transmembrane helix</keyword>
<dbReference type="Gene3D" id="1.10.287.950">
    <property type="entry name" value="Methyl-accepting chemotaxis protein"/>
    <property type="match status" value="1"/>
</dbReference>
<evidence type="ECO:0000256" key="2">
    <source>
        <dbReference type="PROSITE-ProRule" id="PRU00284"/>
    </source>
</evidence>
<dbReference type="CDD" id="cd19411">
    <property type="entry name" value="MCP2201-like_sensor"/>
    <property type="match status" value="1"/>
</dbReference>
<keyword evidence="3" id="KW-0472">Membrane</keyword>
<sequence length="525" mass="56510">MTMLGRMSIRSRLNSAFFILTGITACCIVIALQRLEAINTSLSRVDASVLPTLTRISVLDERANLVARDLRNALLFTDEAKVGEVLGEADQQRREFEGTLAQLESAKDNSAEAKRSLVALRQGFDAYLPLHARLAEMVRDKDRRVAATEYLIGPVRDAQLRYMTSLEALKVTQFKYLHEVVEEGERIHSATRWLFYVLLLVAVVASLVLASLISLSITRPIERAVGIAEQVARGDLRRLEIETQSDETGRLLLALQTMTDELQDLVQAVRSSSEAIATQSEQLADGNAHLSERTERQAVNLQETAATMEQLTSMVQRNALAAGQAAQLAASASSVAEAGGSAMQRVVVEMGEISTGASRINDILGSIDALAFQTNLLALNASVEAARAGQLGRGFAVVAAEVRVLAKRSADAAGQIRRLVAHEAAVVESGESAVLQAGQTMDRIVAEVRHVHHLLREISTASALQSDSIQQVGEVVAQLDDATQQNASLVVQGSTTAVELLGQARSLSQAVSVFRTTPAGSRMKG</sequence>
<dbReference type="InterPro" id="IPR004089">
    <property type="entry name" value="MCPsignal_dom"/>
</dbReference>
<reference evidence="6 7" key="1">
    <citation type="submission" date="2023-11" db="EMBL/GenBank/DDBJ databases">
        <title>Paucibacter sp. nov., isolated from fresh soil in Korea.</title>
        <authorList>
            <person name="Le N.T.T."/>
        </authorList>
    </citation>
    <scope>NUCLEOTIDE SEQUENCE [LARGE SCALE GENOMIC DNA]</scope>
    <source>
        <strain evidence="6 7">R3-3</strain>
    </source>
</reference>
<evidence type="ECO:0000313" key="7">
    <source>
        <dbReference type="Proteomes" id="UP001285263"/>
    </source>
</evidence>
<dbReference type="PROSITE" id="PS50885">
    <property type="entry name" value="HAMP"/>
    <property type="match status" value="1"/>
</dbReference>
<evidence type="ECO:0000256" key="3">
    <source>
        <dbReference type="SAM" id="Phobius"/>
    </source>
</evidence>
<dbReference type="InterPro" id="IPR024478">
    <property type="entry name" value="HlyB_4HB_MCP"/>
</dbReference>
<evidence type="ECO:0000259" key="4">
    <source>
        <dbReference type="PROSITE" id="PS50111"/>
    </source>
</evidence>
<evidence type="ECO:0000259" key="5">
    <source>
        <dbReference type="PROSITE" id="PS50885"/>
    </source>
</evidence>
<comment type="similarity">
    <text evidence="1">Belongs to the methyl-accepting chemotaxis (MCP) protein family.</text>
</comment>
<dbReference type="SMART" id="SM00304">
    <property type="entry name" value="HAMP"/>
    <property type="match status" value="1"/>
</dbReference>
<evidence type="ECO:0000313" key="6">
    <source>
        <dbReference type="EMBL" id="MDY0749084.1"/>
    </source>
</evidence>
<dbReference type="InterPro" id="IPR004090">
    <property type="entry name" value="Chemotax_Me-accpt_rcpt"/>
</dbReference>
<dbReference type="InterPro" id="IPR047347">
    <property type="entry name" value="YvaQ-like_sensor"/>
</dbReference>
<dbReference type="Proteomes" id="UP001285263">
    <property type="component" value="Unassembled WGS sequence"/>
</dbReference>
<dbReference type="Pfam" id="PF00672">
    <property type="entry name" value="HAMP"/>
    <property type="match status" value="1"/>
</dbReference>
<name>A0ABU5DU32_9BURK</name>
<protein>
    <submittedName>
        <fullName evidence="6">Methyl-accepting chemotaxis protein</fullName>
    </submittedName>
</protein>
<dbReference type="InterPro" id="IPR051310">
    <property type="entry name" value="MCP_chemotaxis"/>
</dbReference>
<feature type="transmembrane region" description="Helical" evidence="3">
    <location>
        <begin position="193"/>
        <end position="213"/>
    </location>
</feature>
<organism evidence="6 7">
    <name type="scientific">Roseateles agri</name>
    <dbReference type="NCBI Taxonomy" id="3098619"/>
    <lineage>
        <taxon>Bacteria</taxon>
        <taxon>Pseudomonadati</taxon>
        <taxon>Pseudomonadota</taxon>
        <taxon>Betaproteobacteria</taxon>
        <taxon>Burkholderiales</taxon>
        <taxon>Sphaerotilaceae</taxon>
        <taxon>Roseateles</taxon>
    </lineage>
</organism>
<dbReference type="SUPFAM" id="SSF58104">
    <property type="entry name" value="Methyl-accepting chemotaxis protein (MCP) signaling domain"/>
    <property type="match status" value="1"/>
</dbReference>
<comment type="caution">
    <text evidence="6">The sequence shown here is derived from an EMBL/GenBank/DDBJ whole genome shotgun (WGS) entry which is preliminary data.</text>
</comment>
<dbReference type="CDD" id="cd06225">
    <property type="entry name" value="HAMP"/>
    <property type="match status" value="1"/>
</dbReference>
<proteinExistence type="inferred from homology"/>
<dbReference type="PANTHER" id="PTHR43531:SF5">
    <property type="entry name" value="METHYL-ACCEPTING CHEMOTAXIS PROTEIN III"/>
    <property type="match status" value="1"/>
</dbReference>
<feature type="domain" description="HAMP" evidence="5">
    <location>
        <begin position="215"/>
        <end position="267"/>
    </location>
</feature>
<keyword evidence="2" id="KW-0807">Transducer</keyword>
<evidence type="ECO:0000256" key="1">
    <source>
        <dbReference type="ARBA" id="ARBA00029447"/>
    </source>
</evidence>
<dbReference type="Pfam" id="PF00015">
    <property type="entry name" value="MCPsignal"/>
    <property type="match status" value="1"/>
</dbReference>
<feature type="domain" description="Methyl-accepting transducer" evidence="4">
    <location>
        <begin position="272"/>
        <end position="501"/>
    </location>
</feature>
<dbReference type="PRINTS" id="PR00260">
    <property type="entry name" value="CHEMTRNSDUCR"/>
</dbReference>
<keyword evidence="3" id="KW-0812">Transmembrane</keyword>
<dbReference type="InterPro" id="IPR003660">
    <property type="entry name" value="HAMP_dom"/>
</dbReference>
<dbReference type="RefSeq" id="WP_320427050.1">
    <property type="nucleotide sequence ID" value="NZ_JAXCLA010000013.1"/>
</dbReference>
<dbReference type="EMBL" id="JAXCLA010000013">
    <property type="protein sequence ID" value="MDY0749084.1"/>
    <property type="molecule type" value="Genomic_DNA"/>
</dbReference>
<dbReference type="PANTHER" id="PTHR43531">
    <property type="entry name" value="PROTEIN ICFG"/>
    <property type="match status" value="1"/>
</dbReference>
<dbReference type="Pfam" id="PF12729">
    <property type="entry name" value="4HB_MCP_1"/>
    <property type="match status" value="1"/>
</dbReference>
<dbReference type="SMART" id="SM00283">
    <property type="entry name" value="MA"/>
    <property type="match status" value="1"/>
</dbReference>
<dbReference type="PROSITE" id="PS50111">
    <property type="entry name" value="CHEMOTAXIS_TRANSDUC_2"/>
    <property type="match status" value="1"/>
</dbReference>